<proteinExistence type="predicted"/>
<evidence type="ECO:0000256" key="1">
    <source>
        <dbReference type="SAM" id="MobiDB-lite"/>
    </source>
</evidence>
<dbReference type="AlphaFoldDB" id="A0A420YKA4"/>
<evidence type="ECO:0000313" key="3">
    <source>
        <dbReference type="Proteomes" id="UP000275385"/>
    </source>
</evidence>
<feature type="region of interest" description="Disordered" evidence="1">
    <location>
        <begin position="384"/>
        <end position="494"/>
    </location>
</feature>
<feature type="compositionally biased region" description="Polar residues" evidence="1">
    <location>
        <begin position="388"/>
        <end position="400"/>
    </location>
</feature>
<reference evidence="2 3" key="1">
    <citation type="submission" date="2018-08" db="EMBL/GenBank/DDBJ databases">
        <title>Draft genome of the lignicolous fungus Coniochaeta pulveracea.</title>
        <authorList>
            <person name="Borstlap C.J."/>
            <person name="De Witt R.N."/>
            <person name="Botha A."/>
            <person name="Volschenk H."/>
        </authorList>
    </citation>
    <scope>NUCLEOTIDE SEQUENCE [LARGE SCALE GENOMIC DNA]</scope>
    <source>
        <strain evidence="2 3">CAB683</strain>
    </source>
</reference>
<dbReference type="Proteomes" id="UP000275385">
    <property type="component" value="Unassembled WGS sequence"/>
</dbReference>
<feature type="compositionally biased region" description="Polar residues" evidence="1">
    <location>
        <begin position="118"/>
        <end position="128"/>
    </location>
</feature>
<feature type="compositionally biased region" description="Basic and acidic residues" evidence="1">
    <location>
        <begin position="15"/>
        <end position="25"/>
    </location>
</feature>
<name>A0A420YKA4_9PEZI</name>
<organism evidence="2 3">
    <name type="scientific">Coniochaeta pulveracea</name>
    <dbReference type="NCBI Taxonomy" id="177199"/>
    <lineage>
        <taxon>Eukaryota</taxon>
        <taxon>Fungi</taxon>
        <taxon>Dikarya</taxon>
        <taxon>Ascomycota</taxon>
        <taxon>Pezizomycotina</taxon>
        <taxon>Sordariomycetes</taxon>
        <taxon>Sordariomycetidae</taxon>
        <taxon>Coniochaetales</taxon>
        <taxon>Coniochaetaceae</taxon>
        <taxon>Coniochaeta</taxon>
    </lineage>
</organism>
<gene>
    <name evidence="2" type="ORF">DL546_007151</name>
</gene>
<feature type="region of interest" description="Disordered" evidence="1">
    <location>
        <begin position="1"/>
        <end position="82"/>
    </location>
</feature>
<comment type="caution">
    <text evidence="2">The sequence shown here is derived from an EMBL/GenBank/DDBJ whole genome shotgun (WGS) entry which is preliminary data.</text>
</comment>
<protein>
    <submittedName>
        <fullName evidence="2">Uncharacterized protein</fullName>
    </submittedName>
</protein>
<keyword evidence="3" id="KW-1185">Reference proteome</keyword>
<accession>A0A420YKA4</accession>
<sequence length="527" mass="58765">MATLWPDNLSYKHATASERGSDASRRGANRQYQVYEHKSDNLDWPWNRPPKTPVTRNRLSEFQPGRRDSVITSNRQRSTWEEEGIRAAEKYVSQHGRPDAPSSAATRDHSWLRSLASQLSQQEGSTVPVTLPFDTTSRKHYGPSPPGHFLASEPVAVHTASVPQPSRYLSLTSDRIPKAKSPSLAAAVRLNAGHTTPPRKNGPTPHASPPRYSVESRMTPCSISLDLALKDMYETLHKAHTLFSSYQATFEEGAGPVIGRFKEEPLNLAWRDMIAEQFNTNIDKRQCDAVKERLGTRAKVVMASLHEHTPALDNQAYRMEERARAARKVAERMEEVNKLTHRAREERMGCRFLLEEVEQLMVVLDPKTHPRLYSDMEEKRWVGIGQKGSKQNGSRQSGRASVNMDHGDHGPKKSGSVDSDDRDGVEGNWGEAATDETRGDQPWGAEIDNTGDSGTNGNVSLQDNNDDHEQANLHDSETNWEGGKQSRSGTCIPHTGSLGLHLEFLNDLDDDRLMFTPSKQGPGEGDK</sequence>
<feature type="region of interest" description="Disordered" evidence="1">
    <location>
        <begin position="193"/>
        <end position="215"/>
    </location>
</feature>
<feature type="compositionally biased region" description="Polar residues" evidence="1">
    <location>
        <begin position="450"/>
        <end position="463"/>
    </location>
</feature>
<evidence type="ECO:0000313" key="2">
    <source>
        <dbReference type="EMBL" id="RKU48281.1"/>
    </source>
</evidence>
<dbReference type="EMBL" id="QVQW01000005">
    <property type="protein sequence ID" value="RKU48281.1"/>
    <property type="molecule type" value="Genomic_DNA"/>
</dbReference>
<feature type="region of interest" description="Disordered" evidence="1">
    <location>
        <begin position="118"/>
        <end position="142"/>
    </location>
</feature>
<feature type="compositionally biased region" description="Basic and acidic residues" evidence="1">
    <location>
        <begin position="465"/>
        <end position="477"/>
    </location>
</feature>